<feature type="compositionally biased region" description="Polar residues" evidence="1">
    <location>
        <begin position="407"/>
        <end position="423"/>
    </location>
</feature>
<keyword evidence="3" id="KW-1185">Reference proteome</keyword>
<proteinExistence type="predicted"/>
<accession>A0ABR2XJE8</accession>
<name>A0ABR2XJE8_9PEZI</name>
<protein>
    <submittedName>
        <fullName evidence="2">Amidoligase enzyme</fullName>
    </submittedName>
</protein>
<evidence type="ECO:0000313" key="2">
    <source>
        <dbReference type="EMBL" id="KAK9773871.1"/>
    </source>
</evidence>
<dbReference type="InterPro" id="IPR022025">
    <property type="entry name" value="Amidoligase_2"/>
</dbReference>
<dbReference type="EMBL" id="JARVKM010000046">
    <property type="protein sequence ID" value="KAK9773871.1"/>
    <property type="molecule type" value="Genomic_DNA"/>
</dbReference>
<dbReference type="Pfam" id="PF12224">
    <property type="entry name" value="Amidoligase_2"/>
    <property type="match status" value="1"/>
</dbReference>
<evidence type="ECO:0000313" key="3">
    <source>
        <dbReference type="Proteomes" id="UP001465668"/>
    </source>
</evidence>
<comment type="caution">
    <text evidence="2">The sequence shown here is derived from an EMBL/GenBank/DDBJ whole genome shotgun (WGS) entry which is preliminary data.</text>
</comment>
<reference evidence="2 3" key="1">
    <citation type="submission" date="2024-02" db="EMBL/GenBank/DDBJ databases">
        <title>First draft genome assembly of two strains of Seiridium cardinale.</title>
        <authorList>
            <person name="Emiliani G."/>
            <person name="Scali E."/>
        </authorList>
    </citation>
    <scope>NUCLEOTIDE SEQUENCE [LARGE SCALE GENOMIC DNA]</scope>
    <source>
        <strain evidence="2 3">BM-138-000479</strain>
    </source>
</reference>
<gene>
    <name evidence="2" type="ORF">SCAR479_09512</name>
</gene>
<sequence length="445" mass="49987">MASGSSSTPASAPEGLLPLTKGFEFELFIPWRWNTDRKGVVEIPMPENISADVRDGCVVLAYQQRPRLGADNTMNRMKVRAYAQQQCDLLIYDLLTRSGIDVNDPRGISDAFHPSAPVPDDSHRNADKTNMPQYYRWLIKRDPTIYDPVAGDWNYDGEPYHVHDVELISPVMLARSQESNDEVVKVLTIMKENFACFTPQSCGLHIHIAQGLVPFDAVQLRKIAALLYMVEGMYTKLHPSWRHVDDFNHLSMRESNLALGMSSQTANNFGIDAANVFEEASFGDELSPIDCVTACSTLMRTNTPQAVQKLMKTDWRAAYDFTNVIVLRKPTIEFRQAAGTLNELWILHWSNILVQTVDLARSAPESFLLSVLAPLFATVENGSPDVYSCDRFLREQLRLGDAADYIQRTTPEQRSNPTASARQQAFRARPDLNRQLGPGILPPVD</sequence>
<dbReference type="PANTHER" id="PTHR36847">
    <property type="entry name" value="AMIDOLIGASE ENZYME"/>
    <property type="match status" value="1"/>
</dbReference>
<feature type="region of interest" description="Disordered" evidence="1">
    <location>
        <begin position="407"/>
        <end position="445"/>
    </location>
</feature>
<dbReference type="Proteomes" id="UP001465668">
    <property type="component" value="Unassembled WGS sequence"/>
</dbReference>
<organism evidence="2 3">
    <name type="scientific">Seiridium cardinale</name>
    <dbReference type="NCBI Taxonomy" id="138064"/>
    <lineage>
        <taxon>Eukaryota</taxon>
        <taxon>Fungi</taxon>
        <taxon>Dikarya</taxon>
        <taxon>Ascomycota</taxon>
        <taxon>Pezizomycotina</taxon>
        <taxon>Sordariomycetes</taxon>
        <taxon>Xylariomycetidae</taxon>
        <taxon>Amphisphaeriales</taxon>
        <taxon>Sporocadaceae</taxon>
        <taxon>Seiridium</taxon>
    </lineage>
</organism>
<evidence type="ECO:0000256" key="1">
    <source>
        <dbReference type="SAM" id="MobiDB-lite"/>
    </source>
</evidence>
<dbReference type="PANTHER" id="PTHR36847:SF1">
    <property type="entry name" value="AMIDOLIGASE ENZYME"/>
    <property type="match status" value="1"/>
</dbReference>